<sequence length="452" mass="48819">MEFNLEEFVKAPTLEVFHKCTKDVLLLLAEQYQIAVTKQAKKAVIKAELLSAFVQSGIFPAAALPKSPRSPSSAAPDDAVRLKELEVEMARLALREKELYLEQKKLETQKRFDYESWSLKFVHASPNLQSSMKKGHIAAKCPVLKGLNENPVALVNTQGNQIVLPVGPGCHLEKFSPFVMNGLVSLCGDDVKIPVKILRDTAASQSFILSDVLAFGEMSSVGAVVPVLGFAMEHVDVPIHRICIESDLVSGEVEVGVRPEFPIRGIHLIMGNDLAGGGVVASPGVTVYPLHRGPGEQNVKLPVELLRMSGAAPKHKRVERHAELSGAEVEGCVPGCVMVAPAIVKNVSSCLHADEGGGGKLSSAFDPSFNALGISSGAVIAQCSARDPSPDVVARLGQEDYRSWRILPNVHVIGWWGNRSARGNREKHANSTQKGPAVRESNPRLLAVRQER</sequence>
<proteinExistence type="predicted"/>
<feature type="region of interest" description="Disordered" evidence="1">
    <location>
        <begin position="422"/>
        <end position="443"/>
    </location>
</feature>
<protein>
    <submittedName>
        <fullName evidence="2">Uncharacterized protein</fullName>
    </submittedName>
</protein>
<evidence type="ECO:0000256" key="1">
    <source>
        <dbReference type="SAM" id="MobiDB-lite"/>
    </source>
</evidence>
<gene>
    <name evidence="2" type="ORF">WMY93_000976</name>
</gene>
<evidence type="ECO:0000313" key="2">
    <source>
        <dbReference type="EMBL" id="KAK7945248.1"/>
    </source>
</evidence>
<organism evidence="2 3">
    <name type="scientific">Mugilogobius chulae</name>
    <name type="common">yellowstripe goby</name>
    <dbReference type="NCBI Taxonomy" id="88201"/>
    <lineage>
        <taxon>Eukaryota</taxon>
        <taxon>Metazoa</taxon>
        <taxon>Chordata</taxon>
        <taxon>Craniata</taxon>
        <taxon>Vertebrata</taxon>
        <taxon>Euteleostomi</taxon>
        <taxon>Actinopterygii</taxon>
        <taxon>Neopterygii</taxon>
        <taxon>Teleostei</taxon>
        <taxon>Neoteleostei</taxon>
        <taxon>Acanthomorphata</taxon>
        <taxon>Gobiaria</taxon>
        <taxon>Gobiiformes</taxon>
        <taxon>Gobioidei</taxon>
        <taxon>Gobiidae</taxon>
        <taxon>Gobionellinae</taxon>
        <taxon>Mugilogobius</taxon>
    </lineage>
</organism>
<reference evidence="3" key="1">
    <citation type="submission" date="2024-04" db="EMBL/GenBank/DDBJ databases">
        <title>Salinicola lusitanus LLJ914,a marine bacterium isolated from the Okinawa Trough.</title>
        <authorList>
            <person name="Li J."/>
        </authorList>
    </citation>
    <scope>NUCLEOTIDE SEQUENCE [LARGE SCALE GENOMIC DNA]</scope>
</reference>
<dbReference type="EMBL" id="JBBPFD010000001">
    <property type="protein sequence ID" value="KAK7945248.1"/>
    <property type="molecule type" value="Genomic_DNA"/>
</dbReference>
<keyword evidence="3" id="KW-1185">Reference proteome</keyword>
<dbReference type="AlphaFoldDB" id="A0AAW0Q1X5"/>
<accession>A0AAW0Q1X5</accession>
<name>A0AAW0Q1X5_9GOBI</name>
<evidence type="ECO:0000313" key="3">
    <source>
        <dbReference type="Proteomes" id="UP001460270"/>
    </source>
</evidence>
<dbReference type="Proteomes" id="UP001460270">
    <property type="component" value="Unassembled WGS sequence"/>
</dbReference>
<comment type="caution">
    <text evidence="2">The sequence shown here is derived from an EMBL/GenBank/DDBJ whole genome shotgun (WGS) entry which is preliminary data.</text>
</comment>